<reference evidence="2" key="1">
    <citation type="journal article" date="2019" name="Int. J. Syst. Evol. Microbiol.">
        <title>The Global Catalogue of Microorganisms (GCM) 10K type strain sequencing project: providing services to taxonomists for standard genome sequencing and annotation.</title>
        <authorList>
            <consortium name="The Broad Institute Genomics Platform"/>
            <consortium name="The Broad Institute Genome Sequencing Center for Infectious Disease"/>
            <person name="Wu L."/>
            <person name="Ma J."/>
        </authorList>
    </citation>
    <scope>NUCLEOTIDE SEQUENCE [LARGE SCALE GENOMIC DNA]</scope>
    <source>
        <strain evidence="2">JCM 9687</strain>
    </source>
</reference>
<name>A0ABP6RNU9_9PSEU</name>
<dbReference type="InterPro" id="IPR018691">
    <property type="entry name" value="DUF2188"/>
</dbReference>
<dbReference type="EMBL" id="BAAAYK010000038">
    <property type="protein sequence ID" value="GAA3358121.1"/>
    <property type="molecule type" value="Genomic_DNA"/>
</dbReference>
<sequence>MSVLHVVPAERIGDGWKVVGADAAERRVPCQADAVEDACLELRYEGGEVVIHDLRGRVRDKRTVRPG</sequence>
<dbReference type="Proteomes" id="UP001500483">
    <property type="component" value="Unassembled WGS sequence"/>
</dbReference>
<accession>A0ABP6RNU9</accession>
<evidence type="ECO:0000313" key="2">
    <source>
        <dbReference type="Proteomes" id="UP001500483"/>
    </source>
</evidence>
<dbReference type="RefSeq" id="WP_344927033.1">
    <property type="nucleotide sequence ID" value="NZ_BAAAYK010000038.1"/>
</dbReference>
<protein>
    <recommendedName>
        <fullName evidence="3">DUF2188 domain-containing protein</fullName>
    </recommendedName>
</protein>
<comment type="caution">
    <text evidence="1">The sequence shown here is derived from an EMBL/GenBank/DDBJ whole genome shotgun (WGS) entry which is preliminary data.</text>
</comment>
<evidence type="ECO:0000313" key="1">
    <source>
        <dbReference type="EMBL" id="GAA3358121.1"/>
    </source>
</evidence>
<evidence type="ECO:0008006" key="3">
    <source>
        <dbReference type="Google" id="ProtNLM"/>
    </source>
</evidence>
<keyword evidence="2" id="KW-1185">Reference proteome</keyword>
<gene>
    <name evidence="1" type="ORF">GCM10020366_28960</name>
</gene>
<dbReference type="Pfam" id="PF09954">
    <property type="entry name" value="DUF2188"/>
    <property type="match status" value="1"/>
</dbReference>
<proteinExistence type="predicted"/>
<organism evidence="1 2">
    <name type="scientific">Saccharopolyspora gregorii</name>
    <dbReference type="NCBI Taxonomy" id="33914"/>
    <lineage>
        <taxon>Bacteria</taxon>
        <taxon>Bacillati</taxon>
        <taxon>Actinomycetota</taxon>
        <taxon>Actinomycetes</taxon>
        <taxon>Pseudonocardiales</taxon>
        <taxon>Pseudonocardiaceae</taxon>
        <taxon>Saccharopolyspora</taxon>
    </lineage>
</organism>